<keyword evidence="1" id="KW-0812">Transmembrane</keyword>
<dbReference type="Proteomes" id="UP000823908">
    <property type="component" value="Unassembled WGS sequence"/>
</dbReference>
<accession>A0A9D2ZS84</accession>
<evidence type="ECO:0000256" key="1">
    <source>
        <dbReference type="SAM" id="Phobius"/>
    </source>
</evidence>
<sequence>MLRWELHHPVAGHLLLERGSDAEFIEIDPDWPIKKPDEKSLHALNESPVGAKIRERIAERIDRPKQRVRVLVDGEVVGRYDHTPTSIALKKNLLDGKFSRAKAAVPTDPQLKLTTNFLDELLVVAYKHGTAKEYVELDVPAGSRSEAYREALERSPSRRFVLPLLFGLGRSAWFLAMLVLMPVLSRIMQWLVERLPDIHAPQIALPVPEFTLSFPAPPQISLPVPSWRIPWPTITPPDWLLFLMEYSKAWVPLVIGVVAAILAVRNGKKSKRRRAELETDGKEAQR</sequence>
<evidence type="ECO:0000313" key="2">
    <source>
        <dbReference type="EMBL" id="HJD50572.1"/>
    </source>
</evidence>
<keyword evidence="1" id="KW-1133">Transmembrane helix</keyword>
<proteinExistence type="predicted"/>
<dbReference type="AlphaFoldDB" id="A0A9D2ZS84"/>
<evidence type="ECO:0000313" key="3">
    <source>
        <dbReference type="Proteomes" id="UP000823908"/>
    </source>
</evidence>
<reference evidence="2" key="2">
    <citation type="submission" date="2021-04" db="EMBL/GenBank/DDBJ databases">
        <authorList>
            <person name="Gilroy R."/>
        </authorList>
    </citation>
    <scope>NUCLEOTIDE SEQUENCE</scope>
    <source>
        <strain evidence="2">ChiHjej10B9-4811</strain>
    </source>
</reference>
<comment type="caution">
    <text evidence="2">The sequence shown here is derived from an EMBL/GenBank/DDBJ whole genome shotgun (WGS) entry which is preliminary data.</text>
</comment>
<name>A0A9D2ZS84_9MICC</name>
<reference evidence="2" key="1">
    <citation type="journal article" date="2021" name="PeerJ">
        <title>Extensive microbial diversity within the chicken gut microbiome revealed by metagenomics and culture.</title>
        <authorList>
            <person name="Gilroy R."/>
            <person name="Ravi A."/>
            <person name="Getino M."/>
            <person name="Pursley I."/>
            <person name="Horton D.L."/>
            <person name="Alikhan N.F."/>
            <person name="Baker D."/>
            <person name="Gharbi K."/>
            <person name="Hall N."/>
            <person name="Watson M."/>
            <person name="Adriaenssens E.M."/>
            <person name="Foster-Nyarko E."/>
            <person name="Jarju S."/>
            <person name="Secka A."/>
            <person name="Antonio M."/>
            <person name="Oren A."/>
            <person name="Chaudhuri R.R."/>
            <person name="La Ragione R."/>
            <person name="Hildebrand F."/>
            <person name="Pallen M.J."/>
        </authorList>
    </citation>
    <scope>NUCLEOTIDE SEQUENCE</scope>
    <source>
        <strain evidence="2">ChiHjej10B9-4811</strain>
    </source>
</reference>
<feature type="transmembrane region" description="Helical" evidence="1">
    <location>
        <begin position="246"/>
        <end position="264"/>
    </location>
</feature>
<gene>
    <name evidence="2" type="ORF">H9908_01685</name>
</gene>
<dbReference type="EMBL" id="DWUS01000045">
    <property type="protein sequence ID" value="HJD50572.1"/>
    <property type="molecule type" value="Genomic_DNA"/>
</dbReference>
<feature type="transmembrane region" description="Helical" evidence="1">
    <location>
        <begin position="160"/>
        <end position="184"/>
    </location>
</feature>
<protein>
    <submittedName>
        <fullName evidence="2">Uncharacterized protein</fullName>
    </submittedName>
</protein>
<organism evidence="2 3">
    <name type="scientific">Candidatus Rothia avistercoris</name>
    <dbReference type="NCBI Taxonomy" id="2840479"/>
    <lineage>
        <taxon>Bacteria</taxon>
        <taxon>Bacillati</taxon>
        <taxon>Actinomycetota</taxon>
        <taxon>Actinomycetes</taxon>
        <taxon>Micrococcales</taxon>
        <taxon>Micrococcaceae</taxon>
        <taxon>Rothia</taxon>
    </lineage>
</organism>
<keyword evidence="1" id="KW-0472">Membrane</keyword>